<organism evidence="3 4">
    <name type="scientific">Roseimicrobium gellanilyticum</name>
    <dbReference type="NCBI Taxonomy" id="748857"/>
    <lineage>
        <taxon>Bacteria</taxon>
        <taxon>Pseudomonadati</taxon>
        <taxon>Verrucomicrobiota</taxon>
        <taxon>Verrucomicrobiia</taxon>
        <taxon>Verrucomicrobiales</taxon>
        <taxon>Verrucomicrobiaceae</taxon>
        <taxon>Roseimicrobium</taxon>
    </lineage>
</organism>
<name>A0A366HL11_9BACT</name>
<keyword evidence="4" id="KW-1185">Reference proteome</keyword>
<dbReference type="EMBL" id="QNRR01000005">
    <property type="protein sequence ID" value="RBP43620.1"/>
    <property type="molecule type" value="Genomic_DNA"/>
</dbReference>
<dbReference type="AlphaFoldDB" id="A0A366HL11"/>
<feature type="region of interest" description="Disordered" evidence="1">
    <location>
        <begin position="105"/>
        <end position="133"/>
    </location>
</feature>
<dbReference type="InterPro" id="IPR032638">
    <property type="entry name" value="Porin_5"/>
</dbReference>
<feature type="compositionally biased region" description="Pro residues" evidence="1">
    <location>
        <begin position="112"/>
        <end position="122"/>
    </location>
</feature>
<keyword evidence="2" id="KW-0732">Signal</keyword>
<evidence type="ECO:0000313" key="3">
    <source>
        <dbReference type="EMBL" id="RBP43620.1"/>
    </source>
</evidence>
<dbReference type="Pfam" id="PF16930">
    <property type="entry name" value="Porin_5"/>
    <property type="match status" value="1"/>
</dbReference>
<proteinExistence type="predicted"/>
<dbReference type="OrthoDB" id="5372286at2"/>
<comment type="caution">
    <text evidence="3">The sequence shown here is derived from an EMBL/GenBank/DDBJ whole genome shotgun (WGS) entry which is preliminary data.</text>
</comment>
<evidence type="ECO:0000256" key="2">
    <source>
        <dbReference type="SAM" id="SignalP"/>
    </source>
</evidence>
<evidence type="ECO:0000313" key="4">
    <source>
        <dbReference type="Proteomes" id="UP000253426"/>
    </source>
</evidence>
<dbReference type="RefSeq" id="WP_113959110.1">
    <property type="nucleotide sequence ID" value="NZ_QNRR01000005.1"/>
</dbReference>
<feature type="signal peptide" evidence="2">
    <location>
        <begin position="1"/>
        <end position="30"/>
    </location>
</feature>
<dbReference type="SUPFAM" id="SSF56935">
    <property type="entry name" value="Porins"/>
    <property type="match status" value="1"/>
</dbReference>
<evidence type="ECO:0000256" key="1">
    <source>
        <dbReference type="SAM" id="MobiDB-lite"/>
    </source>
</evidence>
<gene>
    <name evidence="3" type="ORF">DES53_10518</name>
</gene>
<sequence length="678" mass="72745">MLVVVTKFLRKHLPILIAGLVAVGSSGALARETQRLALPVGNGADMLVAANTAPVGSPGKKEAPTPAPTSAAAPSSTPAPSQAATAATPAPADDHSALLFDTAQPLALNPPGTDPEPAPEPIASPRSGPATPTQNVTINLINRLVQKGVLTHAEAQELIAQAEADVEVAKAKEAEQDAMAVDGDTVRVTYVPENVKVEIREQLKDMVLSQARDEGWAAPRTMPDWASRFRFFGDVRLRYEGVFFPDGNDNTGSFPNFNAINTGSPFDVAGTVFSPQHNVDQERQRLRLRARLGVDVNLEEGFSGGIRIATGENNSPASTNQTLGGSGGNFSKYSIWLDRGFMKYEYGGGHDWGVAFLFGRFDNPFFTTSQILWDEDVGFDGVAAQLRVPLNESLSVFVNGGAFPIFNTDFNFSSNQPAKFESEDKWLYAAQVGIEFKHDKDFAAKVAAAYYDFNSVEGRLSTPYIPLTSSDASDADNSRPSFAQKGNTYRPIRDIIPSPLNDFGTSKQFQYFGLATPFKVAAYSARLDFNHFEPFQVSLLGEYAKNMDFDGESINEVAVNNRGPVPVDDSGIPTGVGDFEGGDTAWNVGLIVGKAVFQEAGDWNLSVGYRYVESDAVVDAFTDSDFAVGGTNVKGYTLGAALALSSRVSVSVRWMGATQIAGPPLKSDVVLFDLSAKF</sequence>
<protein>
    <submittedName>
        <fullName evidence="3">Putative porin</fullName>
    </submittedName>
</protein>
<feature type="region of interest" description="Disordered" evidence="1">
    <location>
        <begin position="51"/>
        <end position="92"/>
    </location>
</feature>
<feature type="chain" id="PRO_5017025012" evidence="2">
    <location>
        <begin position="31"/>
        <end position="678"/>
    </location>
</feature>
<reference evidence="3 4" key="1">
    <citation type="submission" date="2018-06" db="EMBL/GenBank/DDBJ databases">
        <title>Genomic Encyclopedia of Type Strains, Phase IV (KMG-IV): sequencing the most valuable type-strain genomes for metagenomic binning, comparative biology and taxonomic classification.</title>
        <authorList>
            <person name="Goeker M."/>
        </authorList>
    </citation>
    <scope>NUCLEOTIDE SEQUENCE [LARGE SCALE GENOMIC DNA]</scope>
    <source>
        <strain evidence="3 4">DSM 25532</strain>
    </source>
</reference>
<dbReference type="Proteomes" id="UP000253426">
    <property type="component" value="Unassembled WGS sequence"/>
</dbReference>
<feature type="compositionally biased region" description="Low complexity" evidence="1">
    <location>
        <begin position="68"/>
        <end position="91"/>
    </location>
</feature>
<accession>A0A366HL11</accession>